<dbReference type="InterPro" id="IPR019127">
    <property type="entry name" value="Exosortase"/>
</dbReference>
<proteinExistence type="predicted"/>
<evidence type="ECO:0000256" key="4">
    <source>
        <dbReference type="ARBA" id="ARBA00022692"/>
    </source>
</evidence>
<name>A0AAW6TUC5_9BACT</name>
<dbReference type="NCBIfam" id="TIGR04178">
    <property type="entry name" value="exo_archaeo"/>
    <property type="match status" value="1"/>
</dbReference>
<accession>A0AAW6TUC5</accession>
<dbReference type="AlphaFoldDB" id="A0AAW6TUC5"/>
<feature type="transmembrane region" description="Helical" evidence="8">
    <location>
        <begin position="206"/>
        <end position="224"/>
    </location>
</feature>
<keyword evidence="2" id="KW-1003">Cell membrane</keyword>
<feature type="transmembrane region" description="Helical" evidence="8">
    <location>
        <begin position="24"/>
        <end position="43"/>
    </location>
</feature>
<feature type="transmembrane region" description="Helical" evidence="8">
    <location>
        <begin position="272"/>
        <end position="295"/>
    </location>
</feature>
<dbReference type="NCBIfam" id="TIGR02602">
    <property type="entry name" value="8TM_EpsH"/>
    <property type="match status" value="1"/>
</dbReference>
<dbReference type="InterPro" id="IPR013426">
    <property type="entry name" value="EpsH-like"/>
</dbReference>
<evidence type="ECO:0000256" key="8">
    <source>
        <dbReference type="SAM" id="Phobius"/>
    </source>
</evidence>
<dbReference type="GO" id="GO:0005886">
    <property type="term" value="C:plasma membrane"/>
    <property type="evidence" value="ECO:0007669"/>
    <property type="project" value="UniProtKB-SubCell"/>
</dbReference>
<evidence type="ECO:0000256" key="1">
    <source>
        <dbReference type="ARBA" id="ARBA00004651"/>
    </source>
</evidence>
<feature type="transmembrane region" description="Helical" evidence="8">
    <location>
        <begin position="88"/>
        <end position="111"/>
    </location>
</feature>
<evidence type="ECO:0000256" key="5">
    <source>
        <dbReference type="ARBA" id="ARBA00022801"/>
    </source>
</evidence>
<keyword evidence="3" id="KW-0645">Protease</keyword>
<feature type="transmembrane region" description="Helical" evidence="8">
    <location>
        <begin position="117"/>
        <end position="137"/>
    </location>
</feature>
<dbReference type="EMBL" id="JASCXX010000002">
    <property type="protein sequence ID" value="MDI6447854.1"/>
    <property type="molecule type" value="Genomic_DNA"/>
</dbReference>
<reference evidence="9" key="1">
    <citation type="submission" date="2023-05" db="EMBL/GenBank/DDBJ databases">
        <title>Anaerotaeda fermentans gen. nov., sp. nov., a novel anaerobic planctomycete of the new family within the order Sedimentisphaerales isolated from Taman Peninsula, Russia.</title>
        <authorList>
            <person name="Khomyakova M.A."/>
            <person name="Merkel A.Y."/>
            <person name="Slobodkin A.I."/>
        </authorList>
    </citation>
    <scope>NUCLEOTIDE SEQUENCE</scope>
    <source>
        <strain evidence="9">M17dextr</strain>
    </source>
</reference>
<keyword evidence="4 8" id="KW-0812">Transmembrane</keyword>
<evidence type="ECO:0000256" key="3">
    <source>
        <dbReference type="ARBA" id="ARBA00022670"/>
    </source>
</evidence>
<comment type="caution">
    <text evidence="9">The sequence shown here is derived from an EMBL/GenBank/DDBJ whole genome shotgun (WGS) entry which is preliminary data.</text>
</comment>
<comment type="subcellular location">
    <subcellularLocation>
        <location evidence="1">Cell membrane</location>
        <topology evidence="1">Multi-pass membrane protein</topology>
    </subcellularLocation>
</comment>
<evidence type="ECO:0000256" key="2">
    <source>
        <dbReference type="ARBA" id="ARBA00022475"/>
    </source>
</evidence>
<keyword evidence="10" id="KW-1185">Reference proteome</keyword>
<keyword evidence="7 8" id="KW-0472">Membrane</keyword>
<keyword evidence="5" id="KW-0378">Hydrolase</keyword>
<dbReference type="InterPro" id="IPR026392">
    <property type="entry name" value="Exo/Archaeosortase_dom"/>
</dbReference>
<sequence length="317" mass="34854">MVDRAISRRATVTRSADGLLSETAVKLIAIVVLLAAVTGWAYWATMVDLFKEWQRDDDYSAGQLVPLVAILFLWVERKNLAAASLKPCWLGGLALLLLAQAGRAYGVLFLFESAERYSLVLVIAALVLLVAGTGVFWRMKWILLFLFLMVPLPGRVHNLISGPLQGFASTGSVFVLEAFGVRVSQQGNVITLNQQVPLAVAEACSGLRMLTAFIIVAVFVAYMVKRPRWQRAVLVFSSIPVAVLCNVIRIVATAILFLHASSEVAEKFFHDFAGLVMMPAAVMFMFAQLWIMAMLTVDEGKPAQKAVVIGRRKPRSR</sequence>
<dbReference type="RefSeq" id="WP_349243266.1">
    <property type="nucleotide sequence ID" value="NZ_JASCXX010000002.1"/>
</dbReference>
<protein>
    <submittedName>
        <fullName evidence="9">Exosortase/archaeosortase family protein</fullName>
    </submittedName>
</protein>
<dbReference type="GO" id="GO:0008233">
    <property type="term" value="F:peptidase activity"/>
    <property type="evidence" value="ECO:0007669"/>
    <property type="project" value="UniProtKB-KW"/>
</dbReference>
<evidence type="ECO:0000256" key="6">
    <source>
        <dbReference type="ARBA" id="ARBA00022989"/>
    </source>
</evidence>
<evidence type="ECO:0000256" key="7">
    <source>
        <dbReference type="ARBA" id="ARBA00023136"/>
    </source>
</evidence>
<keyword evidence="6 8" id="KW-1133">Transmembrane helix</keyword>
<gene>
    <name evidence="9" type="ORF">QJ522_02265</name>
</gene>
<evidence type="ECO:0000313" key="9">
    <source>
        <dbReference type="EMBL" id="MDI6447854.1"/>
    </source>
</evidence>
<organism evidence="9 10">
    <name type="scientific">Anaerobaca lacustris</name>
    <dbReference type="NCBI Taxonomy" id="3044600"/>
    <lineage>
        <taxon>Bacteria</taxon>
        <taxon>Pseudomonadati</taxon>
        <taxon>Planctomycetota</taxon>
        <taxon>Phycisphaerae</taxon>
        <taxon>Sedimentisphaerales</taxon>
        <taxon>Anaerobacaceae</taxon>
        <taxon>Anaerobaca</taxon>
    </lineage>
</organism>
<dbReference type="Pfam" id="PF09721">
    <property type="entry name" value="Exosortase_EpsH"/>
    <property type="match status" value="1"/>
</dbReference>
<dbReference type="Proteomes" id="UP001431776">
    <property type="component" value="Unassembled WGS sequence"/>
</dbReference>
<evidence type="ECO:0000313" key="10">
    <source>
        <dbReference type="Proteomes" id="UP001431776"/>
    </source>
</evidence>
<dbReference type="GO" id="GO:0006508">
    <property type="term" value="P:proteolysis"/>
    <property type="evidence" value="ECO:0007669"/>
    <property type="project" value="UniProtKB-KW"/>
</dbReference>
<feature type="transmembrane region" description="Helical" evidence="8">
    <location>
        <begin position="233"/>
        <end position="260"/>
    </location>
</feature>